<dbReference type="Proteomes" id="UP000599578">
    <property type="component" value="Unassembled WGS sequence"/>
</dbReference>
<dbReference type="PROSITE" id="PS51379">
    <property type="entry name" value="4FE4S_FER_2"/>
    <property type="match status" value="2"/>
</dbReference>
<dbReference type="InterPro" id="IPR017896">
    <property type="entry name" value="4Fe4S_Fe-S-bd"/>
</dbReference>
<dbReference type="PANTHER" id="PTHR40447:SF1">
    <property type="entry name" value="ANAEROBIC SULFITE REDUCTASE SUBUNIT A"/>
    <property type="match status" value="1"/>
</dbReference>
<dbReference type="PANTHER" id="PTHR40447">
    <property type="entry name" value="ANAEROBIC SULFITE REDUCTASE SUBUNIT A"/>
    <property type="match status" value="1"/>
</dbReference>
<dbReference type="EMBL" id="BMLT01000011">
    <property type="protein sequence ID" value="GGO86928.1"/>
    <property type="molecule type" value="Genomic_DNA"/>
</dbReference>
<dbReference type="AlphaFoldDB" id="A0A917ZNJ5"/>
<reference evidence="5 6" key="1">
    <citation type="journal article" date="2014" name="Int. J. Syst. Evol. Microbiol.">
        <title>Complete genome sequence of Corynebacterium casei LMG S-19264T (=DSM 44701T), isolated from a smear-ripened cheese.</title>
        <authorList>
            <consortium name="US DOE Joint Genome Institute (JGI-PGF)"/>
            <person name="Walter F."/>
            <person name="Albersmeier A."/>
            <person name="Kalinowski J."/>
            <person name="Ruckert C."/>
        </authorList>
    </citation>
    <scope>NUCLEOTIDE SEQUENCE [LARGE SCALE GENOMIC DNA]</scope>
    <source>
        <strain evidence="5 6">CGMCC 1.7286</strain>
    </source>
</reference>
<keyword evidence="1" id="KW-0479">Metal-binding</keyword>
<evidence type="ECO:0000259" key="4">
    <source>
        <dbReference type="PROSITE" id="PS51379"/>
    </source>
</evidence>
<dbReference type="GO" id="GO:0046872">
    <property type="term" value="F:metal ion binding"/>
    <property type="evidence" value="ECO:0007669"/>
    <property type="project" value="UniProtKB-KW"/>
</dbReference>
<sequence length="373" mass="42279">MDQSRFLPQRDFGQLYHVLRAAGYRVVGAVEEQGALTYRELESVDRMPTGLVDHQAPGRYRLERQDHHRRFDWVGTAQGLKPWLFSAEQPLWVAREVEGGLRFEEVRETPPPTAVIGVRACDLAALALQDRHFLEGDYPDPHYRARRDQLLLVAVNCHRSADTCFCVSTGDGPQVRTGADLVLDELDQGYLISAGSGRGAALLAQLPTRPVRGWHKRRAKALRGRARVQQRALPSRDLRAPLYAAREDMHHWQPVADRCLTCGNCAAVCPSCFCHRVDEEAPLDGSLSRAVRRWDTCFNDEHSYLVGHVVRKSAEHKYRQWLTHKLASWHDQYDRSGCTGCGRCITWCPVGIDIVEEAQRLCDEVGEAERNHD</sequence>
<dbReference type="SUPFAM" id="SSF46548">
    <property type="entry name" value="alpha-helical ferredoxin"/>
    <property type="match status" value="1"/>
</dbReference>
<gene>
    <name evidence="5" type="ORF">GCM10011348_38960</name>
</gene>
<keyword evidence="6" id="KW-1185">Reference proteome</keyword>
<feature type="domain" description="4Fe-4S ferredoxin-type" evidence="4">
    <location>
        <begin position="329"/>
        <end position="358"/>
    </location>
</feature>
<dbReference type="Pfam" id="PF17179">
    <property type="entry name" value="Fer4_22"/>
    <property type="match status" value="1"/>
</dbReference>
<dbReference type="InterPro" id="IPR017900">
    <property type="entry name" value="4Fe4S_Fe_S_CS"/>
</dbReference>
<dbReference type="RefSeq" id="WP_188862292.1">
    <property type="nucleotide sequence ID" value="NZ_BMLT01000011.1"/>
</dbReference>
<dbReference type="GO" id="GO:0051536">
    <property type="term" value="F:iron-sulfur cluster binding"/>
    <property type="evidence" value="ECO:0007669"/>
    <property type="project" value="UniProtKB-KW"/>
</dbReference>
<keyword evidence="3" id="KW-0411">Iron-sulfur</keyword>
<keyword evidence="2" id="KW-0408">Iron</keyword>
<proteinExistence type="predicted"/>
<evidence type="ECO:0000256" key="1">
    <source>
        <dbReference type="ARBA" id="ARBA00022723"/>
    </source>
</evidence>
<organism evidence="5 6">
    <name type="scientific">Marinobacterium nitratireducens</name>
    <dbReference type="NCBI Taxonomy" id="518897"/>
    <lineage>
        <taxon>Bacteria</taxon>
        <taxon>Pseudomonadati</taxon>
        <taxon>Pseudomonadota</taxon>
        <taxon>Gammaproteobacteria</taxon>
        <taxon>Oceanospirillales</taxon>
        <taxon>Oceanospirillaceae</taxon>
        <taxon>Marinobacterium</taxon>
    </lineage>
</organism>
<protein>
    <submittedName>
        <fullName evidence="5">Cytochrome c</fullName>
    </submittedName>
</protein>
<evidence type="ECO:0000313" key="6">
    <source>
        <dbReference type="Proteomes" id="UP000599578"/>
    </source>
</evidence>
<name>A0A917ZNJ5_9GAMM</name>
<evidence type="ECO:0000313" key="5">
    <source>
        <dbReference type="EMBL" id="GGO86928.1"/>
    </source>
</evidence>
<dbReference type="PROSITE" id="PS00198">
    <property type="entry name" value="4FE4S_FER_1"/>
    <property type="match status" value="1"/>
</dbReference>
<evidence type="ECO:0000256" key="3">
    <source>
        <dbReference type="ARBA" id="ARBA00023014"/>
    </source>
</evidence>
<comment type="caution">
    <text evidence="5">The sequence shown here is derived from an EMBL/GenBank/DDBJ whole genome shotgun (WGS) entry which is preliminary data.</text>
</comment>
<dbReference type="Gene3D" id="1.10.1060.10">
    <property type="entry name" value="Alpha-helical ferredoxin"/>
    <property type="match status" value="1"/>
</dbReference>
<evidence type="ECO:0000256" key="2">
    <source>
        <dbReference type="ARBA" id="ARBA00023004"/>
    </source>
</evidence>
<accession>A0A917ZNJ5</accession>
<dbReference type="InterPro" id="IPR009051">
    <property type="entry name" value="Helical_ferredxn"/>
</dbReference>
<feature type="domain" description="4Fe-4S ferredoxin-type" evidence="4">
    <location>
        <begin position="250"/>
        <end position="280"/>
    </location>
</feature>